<keyword evidence="3" id="KW-1185">Reference proteome</keyword>
<accession>A0A8X6LML0</accession>
<dbReference type="AlphaFoldDB" id="A0A8X6LML0"/>
<keyword evidence="1" id="KW-0175">Coiled coil</keyword>
<dbReference type="EMBL" id="BMAO01036905">
    <property type="protein sequence ID" value="GFR13872.1"/>
    <property type="molecule type" value="Genomic_DNA"/>
</dbReference>
<dbReference type="OrthoDB" id="8052806at2759"/>
<feature type="coiled-coil region" evidence="1">
    <location>
        <begin position="36"/>
        <end position="86"/>
    </location>
</feature>
<reference evidence="2" key="1">
    <citation type="submission" date="2020-07" db="EMBL/GenBank/DDBJ databases">
        <title>Multicomponent nature underlies the extraordinary mechanical properties of spider dragline silk.</title>
        <authorList>
            <person name="Kono N."/>
            <person name="Nakamura H."/>
            <person name="Mori M."/>
            <person name="Yoshida Y."/>
            <person name="Ohtoshi R."/>
            <person name="Malay A.D."/>
            <person name="Moran D.A.P."/>
            <person name="Tomita M."/>
            <person name="Numata K."/>
            <person name="Arakawa K."/>
        </authorList>
    </citation>
    <scope>NUCLEOTIDE SEQUENCE</scope>
</reference>
<dbReference type="Proteomes" id="UP000887116">
    <property type="component" value="Unassembled WGS sequence"/>
</dbReference>
<name>A0A8X6LML0_TRICU</name>
<evidence type="ECO:0000313" key="2">
    <source>
        <dbReference type="EMBL" id="GFR13872.1"/>
    </source>
</evidence>
<gene>
    <name evidence="2" type="primary">AVEN_117938_1</name>
    <name evidence="2" type="ORF">TNCT_422871</name>
</gene>
<organism evidence="2 3">
    <name type="scientific">Trichonephila clavata</name>
    <name type="common">Joro spider</name>
    <name type="synonym">Nephila clavata</name>
    <dbReference type="NCBI Taxonomy" id="2740835"/>
    <lineage>
        <taxon>Eukaryota</taxon>
        <taxon>Metazoa</taxon>
        <taxon>Ecdysozoa</taxon>
        <taxon>Arthropoda</taxon>
        <taxon>Chelicerata</taxon>
        <taxon>Arachnida</taxon>
        <taxon>Araneae</taxon>
        <taxon>Araneomorphae</taxon>
        <taxon>Entelegynae</taxon>
        <taxon>Araneoidea</taxon>
        <taxon>Nephilidae</taxon>
        <taxon>Trichonephila</taxon>
    </lineage>
</organism>
<protein>
    <recommendedName>
        <fullName evidence="4">Peptidase aspartic putative domain-containing protein</fullName>
    </recommendedName>
</protein>
<evidence type="ECO:0000256" key="1">
    <source>
        <dbReference type="SAM" id="Coils"/>
    </source>
</evidence>
<sequence length="320" mass="36068">MESVRLLNRKRGYLRGQLTKLANALAEETPTDPAELQAKLDCIVKLKEKIELLNDEYYRTVPEEDFEEIESSLAEMDDEIQKIESSCLVCKKSNHHTLLHKYPDPLCFERLEDTAKTQVQFADNCQPSQDSPAQEHINSNVSFFINGNAKSVLINTAIVYVTDSRGEKRPLRAILDSASENNFITTDASRALGLKIQKINIPICGLNNSVVNVSKGVTAQLVNENDNFKWGIDLLIFPKITDVSPTKKIDVSNLKIPRNVKLADPNFSVPHKVDILLGAEHFFEFLKSDRIKIKDSCFGYLVSGSIPDDNSKFSFNQFFI</sequence>
<evidence type="ECO:0000313" key="3">
    <source>
        <dbReference type="Proteomes" id="UP000887116"/>
    </source>
</evidence>
<proteinExistence type="predicted"/>
<comment type="caution">
    <text evidence="2">The sequence shown here is derived from an EMBL/GenBank/DDBJ whole genome shotgun (WGS) entry which is preliminary data.</text>
</comment>
<evidence type="ECO:0008006" key="4">
    <source>
        <dbReference type="Google" id="ProtNLM"/>
    </source>
</evidence>